<evidence type="ECO:0000313" key="1">
    <source>
        <dbReference type="EMBL" id="MPN65005.1"/>
    </source>
</evidence>
<comment type="caution">
    <text evidence="1">The sequence shown here is derived from an EMBL/GenBank/DDBJ whole genome shotgun (WGS) entry which is preliminary data.</text>
</comment>
<sequence>MLVCNGHAAADTVIDARRVGDDERWARIGFGFEYGFEHLVFVGAQRDLGNVDVAVAHGHNAEILLARLFAACRELRNSCCRGSL</sequence>
<proteinExistence type="predicted"/>
<gene>
    <name evidence="1" type="ORF">SDC9_212784</name>
</gene>
<accession>A0A645JMW9</accession>
<dbReference type="EMBL" id="VSSQ01146705">
    <property type="protein sequence ID" value="MPN65005.1"/>
    <property type="molecule type" value="Genomic_DNA"/>
</dbReference>
<dbReference type="AlphaFoldDB" id="A0A645JMW9"/>
<protein>
    <submittedName>
        <fullName evidence="1">Uncharacterized protein</fullName>
    </submittedName>
</protein>
<name>A0A645JMW9_9ZZZZ</name>
<organism evidence="1">
    <name type="scientific">bioreactor metagenome</name>
    <dbReference type="NCBI Taxonomy" id="1076179"/>
    <lineage>
        <taxon>unclassified sequences</taxon>
        <taxon>metagenomes</taxon>
        <taxon>ecological metagenomes</taxon>
    </lineage>
</organism>
<reference evidence="1" key="1">
    <citation type="submission" date="2019-08" db="EMBL/GenBank/DDBJ databases">
        <authorList>
            <person name="Kucharzyk K."/>
            <person name="Murdoch R.W."/>
            <person name="Higgins S."/>
            <person name="Loffler F."/>
        </authorList>
    </citation>
    <scope>NUCLEOTIDE SEQUENCE</scope>
</reference>